<dbReference type="EMBL" id="OU892277">
    <property type="protein sequence ID" value="CAG9760164.1"/>
    <property type="molecule type" value="Genomic_DNA"/>
</dbReference>
<feature type="transmembrane region" description="Helical" evidence="7">
    <location>
        <begin position="407"/>
        <end position="432"/>
    </location>
</feature>
<keyword evidence="5 7" id="KW-1133">Transmembrane helix</keyword>
<dbReference type="InterPro" id="IPR002259">
    <property type="entry name" value="Eqnu_transpt"/>
</dbReference>
<evidence type="ECO:0000256" key="6">
    <source>
        <dbReference type="ARBA" id="ARBA00023136"/>
    </source>
</evidence>
<dbReference type="PRINTS" id="PR01130">
    <property type="entry name" value="DERENTRNSPRT"/>
</dbReference>
<dbReference type="InterPro" id="IPR036259">
    <property type="entry name" value="MFS_trans_sf"/>
</dbReference>
<dbReference type="SUPFAM" id="SSF103473">
    <property type="entry name" value="MFS general substrate transporter"/>
    <property type="match status" value="1"/>
</dbReference>
<evidence type="ECO:0000256" key="4">
    <source>
        <dbReference type="ARBA" id="ARBA00022692"/>
    </source>
</evidence>
<sequence>MPIPNIKDKYYLTYGIFFLLGILTFIPNYFVITANRYWMFKFRYMGARPEPSEPDADHLGPGPPEDRNVLQTLFPSSYYIVSQLSLLIFIVLTAAYSKKLPAPDKRIFAALLCTLFFYVVNLIFCDLTTDTFQTIFFFILMCIACFLGVCGAVIIVSLVEMVRKFPPEYYTAVLSGQPLCAAISALIQIITTAVTKKPHAGGLVFFIIGTLLVLVTIAIYFFSKRNSQYSIYQIENDAAPESLADHRRLLLVVWAKTKETNKKVKMYMAALVITIGTSAIVYPGFAALVVADKSNGRSWGAWPDMYFVPMITFLMASIFDICGRFLASKIQKSNNQIVLAAAILRIGFIPLLMLCNAQPRLHLPVIFYDIPYMVFISMFCFSNGFLINICITLIPANATDEEEKTSVTILAVMSAVMSAAVFSFISLLLIYLI</sequence>
<evidence type="ECO:0000313" key="8">
    <source>
        <dbReference type="EMBL" id="CAG9760164.1"/>
    </source>
</evidence>
<feature type="transmembrane region" description="Helical" evidence="7">
    <location>
        <begin position="305"/>
        <end position="326"/>
    </location>
</feature>
<feature type="transmembrane region" description="Helical" evidence="7">
    <location>
        <begin position="171"/>
        <end position="194"/>
    </location>
</feature>
<feature type="transmembrane region" description="Helical" evidence="7">
    <location>
        <begin position="77"/>
        <end position="96"/>
    </location>
</feature>
<dbReference type="AlphaFoldDB" id="A0A9N9MBH1"/>
<keyword evidence="6 7" id="KW-0472">Membrane</keyword>
<evidence type="ECO:0000256" key="5">
    <source>
        <dbReference type="ARBA" id="ARBA00022989"/>
    </source>
</evidence>
<dbReference type="GO" id="GO:0005337">
    <property type="term" value="F:nucleoside transmembrane transporter activity"/>
    <property type="evidence" value="ECO:0007669"/>
    <property type="project" value="InterPro"/>
</dbReference>
<feature type="transmembrane region" description="Helical" evidence="7">
    <location>
        <begin position="12"/>
        <end position="32"/>
    </location>
</feature>
<dbReference type="Pfam" id="PF01733">
    <property type="entry name" value="Nucleoside_tran"/>
    <property type="match status" value="1"/>
</dbReference>
<comment type="subcellular location">
    <subcellularLocation>
        <location evidence="1">Membrane</location>
        <topology evidence="1">Multi-pass membrane protein</topology>
    </subcellularLocation>
</comment>
<evidence type="ECO:0000256" key="7">
    <source>
        <dbReference type="SAM" id="Phobius"/>
    </source>
</evidence>
<comment type="similarity">
    <text evidence="2">Belongs to the SLC29A/ENT transporter (TC 2.A.57) family.</text>
</comment>
<gene>
    <name evidence="8" type="ORF">CEUTPL_LOCUS900</name>
</gene>
<name>A0A9N9MBH1_9CUCU</name>
<dbReference type="OrthoDB" id="46396at2759"/>
<dbReference type="GO" id="GO:0005886">
    <property type="term" value="C:plasma membrane"/>
    <property type="evidence" value="ECO:0007669"/>
    <property type="project" value="TreeGrafter"/>
</dbReference>
<feature type="transmembrane region" description="Helical" evidence="7">
    <location>
        <begin position="135"/>
        <end position="159"/>
    </location>
</feature>
<dbReference type="Proteomes" id="UP001152799">
    <property type="component" value="Chromosome 1"/>
</dbReference>
<feature type="transmembrane region" description="Helical" evidence="7">
    <location>
        <begin position="371"/>
        <end position="395"/>
    </location>
</feature>
<feature type="transmembrane region" description="Helical" evidence="7">
    <location>
        <begin position="338"/>
        <end position="359"/>
    </location>
</feature>
<protein>
    <recommendedName>
        <fullName evidence="10">Solute carrier family 29 member 3</fullName>
    </recommendedName>
</protein>
<dbReference type="PANTHER" id="PTHR10332:SF88">
    <property type="entry name" value="EQUILIBRATIVE NUCLEOSIDE TRANSPORTER 1, ISOFORM A"/>
    <property type="match status" value="1"/>
</dbReference>
<dbReference type="PANTHER" id="PTHR10332">
    <property type="entry name" value="EQUILIBRATIVE NUCLEOSIDE TRANSPORTER"/>
    <property type="match status" value="1"/>
</dbReference>
<evidence type="ECO:0000256" key="3">
    <source>
        <dbReference type="ARBA" id="ARBA00022448"/>
    </source>
</evidence>
<evidence type="ECO:0000313" key="9">
    <source>
        <dbReference type="Proteomes" id="UP001152799"/>
    </source>
</evidence>
<keyword evidence="3" id="KW-0813">Transport</keyword>
<evidence type="ECO:0000256" key="1">
    <source>
        <dbReference type="ARBA" id="ARBA00004141"/>
    </source>
</evidence>
<evidence type="ECO:0008006" key="10">
    <source>
        <dbReference type="Google" id="ProtNLM"/>
    </source>
</evidence>
<feature type="transmembrane region" description="Helical" evidence="7">
    <location>
        <begin position="108"/>
        <end position="129"/>
    </location>
</feature>
<feature type="transmembrane region" description="Helical" evidence="7">
    <location>
        <begin position="266"/>
        <end position="285"/>
    </location>
</feature>
<keyword evidence="4 7" id="KW-0812">Transmembrane</keyword>
<proteinExistence type="inferred from homology"/>
<accession>A0A9N9MBH1</accession>
<keyword evidence="9" id="KW-1185">Reference proteome</keyword>
<evidence type="ECO:0000256" key="2">
    <source>
        <dbReference type="ARBA" id="ARBA00007965"/>
    </source>
</evidence>
<reference evidence="8" key="1">
    <citation type="submission" date="2022-01" db="EMBL/GenBank/DDBJ databases">
        <authorList>
            <person name="King R."/>
        </authorList>
    </citation>
    <scope>NUCLEOTIDE SEQUENCE</scope>
</reference>
<organism evidence="8 9">
    <name type="scientific">Ceutorhynchus assimilis</name>
    <name type="common">cabbage seed weevil</name>
    <dbReference type="NCBI Taxonomy" id="467358"/>
    <lineage>
        <taxon>Eukaryota</taxon>
        <taxon>Metazoa</taxon>
        <taxon>Ecdysozoa</taxon>
        <taxon>Arthropoda</taxon>
        <taxon>Hexapoda</taxon>
        <taxon>Insecta</taxon>
        <taxon>Pterygota</taxon>
        <taxon>Neoptera</taxon>
        <taxon>Endopterygota</taxon>
        <taxon>Coleoptera</taxon>
        <taxon>Polyphaga</taxon>
        <taxon>Cucujiformia</taxon>
        <taxon>Curculionidae</taxon>
        <taxon>Ceutorhynchinae</taxon>
        <taxon>Ceutorhynchus</taxon>
    </lineage>
</organism>
<feature type="transmembrane region" description="Helical" evidence="7">
    <location>
        <begin position="200"/>
        <end position="222"/>
    </location>
</feature>